<dbReference type="PANTHER" id="PTHR33794">
    <property type="entry name" value="BACILLOLYSIN"/>
    <property type="match status" value="1"/>
</dbReference>
<keyword evidence="5 7" id="KW-0862">Zinc</keyword>
<protein>
    <recommendedName>
        <fullName evidence="7">Neutral metalloproteinase</fullName>
        <ecNumber evidence="7">3.4.24.-</ecNumber>
    </recommendedName>
</protein>
<dbReference type="InterPro" id="IPR050728">
    <property type="entry name" value="Zinc_Metalloprotease_M4"/>
</dbReference>
<proteinExistence type="inferred from homology"/>
<dbReference type="PRINTS" id="PR00730">
    <property type="entry name" value="THERMOLYSIN"/>
</dbReference>
<evidence type="ECO:0000256" key="3">
    <source>
        <dbReference type="ARBA" id="ARBA00022723"/>
    </source>
</evidence>
<reference evidence="11 12" key="1">
    <citation type="journal article" date="2019" name="Int. J. Syst. Evol. Microbiol.">
        <title>The Global Catalogue of Microorganisms (GCM) 10K type strain sequencing project: providing services to taxonomists for standard genome sequencing and annotation.</title>
        <authorList>
            <consortium name="The Broad Institute Genomics Platform"/>
            <consortium name="The Broad Institute Genome Sequencing Center for Infectious Disease"/>
            <person name="Wu L."/>
            <person name="Ma J."/>
        </authorList>
    </citation>
    <scope>NUCLEOTIDE SEQUENCE [LARGE SCALE GENOMIC DNA]</scope>
    <source>
        <strain evidence="11 12">JCM 10649</strain>
    </source>
</reference>
<evidence type="ECO:0000313" key="12">
    <source>
        <dbReference type="Proteomes" id="UP001499895"/>
    </source>
</evidence>
<keyword evidence="12" id="KW-1185">Reference proteome</keyword>
<dbReference type="Pfam" id="PF02868">
    <property type="entry name" value="Peptidase_M4_C"/>
    <property type="match status" value="1"/>
</dbReference>
<dbReference type="InterPro" id="IPR001570">
    <property type="entry name" value="Peptidase_M4_C_domain"/>
</dbReference>
<dbReference type="RefSeq" id="WP_344086054.1">
    <property type="nucleotide sequence ID" value="NZ_BAAAHB010000005.1"/>
</dbReference>
<feature type="signal peptide" evidence="7">
    <location>
        <begin position="1"/>
        <end position="37"/>
    </location>
</feature>
<comment type="caution">
    <text evidence="11">The sequence shown here is derived from an EMBL/GenBank/DDBJ whole genome shotgun (WGS) entry which is preliminary data.</text>
</comment>
<comment type="cofactor">
    <cofactor evidence="7">
        <name>Zn(2+)</name>
        <dbReference type="ChEBI" id="CHEBI:29105"/>
    </cofactor>
</comment>
<evidence type="ECO:0000256" key="8">
    <source>
        <dbReference type="SAM" id="MobiDB-lite"/>
    </source>
</evidence>
<dbReference type="CDD" id="cd09597">
    <property type="entry name" value="M4_TLP"/>
    <property type="match status" value="1"/>
</dbReference>
<feature type="compositionally biased region" description="Low complexity" evidence="8">
    <location>
        <begin position="37"/>
        <end position="49"/>
    </location>
</feature>
<keyword evidence="7" id="KW-0964">Secreted</keyword>
<feature type="chain" id="PRO_5044972045" description="Neutral metalloproteinase" evidence="7">
    <location>
        <begin position="38"/>
        <end position="375"/>
    </location>
</feature>
<keyword evidence="2 7" id="KW-0645">Protease</keyword>
<dbReference type="SUPFAM" id="SSF55486">
    <property type="entry name" value="Metalloproteases ('zincins'), catalytic domain"/>
    <property type="match status" value="1"/>
</dbReference>
<dbReference type="Pfam" id="PF01447">
    <property type="entry name" value="Peptidase_M4"/>
    <property type="match status" value="1"/>
</dbReference>
<dbReference type="InterPro" id="IPR027268">
    <property type="entry name" value="Peptidase_M4/M1_CTD_sf"/>
</dbReference>
<feature type="domain" description="Peptidase M4 C-terminal" evidence="10">
    <location>
        <begin position="201"/>
        <end position="374"/>
    </location>
</feature>
<evidence type="ECO:0000256" key="4">
    <source>
        <dbReference type="ARBA" id="ARBA00022801"/>
    </source>
</evidence>
<evidence type="ECO:0000259" key="10">
    <source>
        <dbReference type="Pfam" id="PF02868"/>
    </source>
</evidence>
<comment type="subcellular location">
    <subcellularLocation>
        <location evidence="7">Secreted</location>
    </subcellularLocation>
</comment>
<accession>A0ABN0ZJ66</accession>
<dbReference type="InterPro" id="IPR023612">
    <property type="entry name" value="Peptidase_M4"/>
</dbReference>
<evidence type="ECO:0000256" key="7">
    <source>
        <dbReference type="RuleBase" id="RU366073"/>
    </source>
</evidence>
<feature type="domain" description="Peptidase M4" evidence="9">
    <location>
        <begin position="53"/>
        <end position="197"/>
    </location>
</feature>
<dbReference type="InterPro" id="IPR013856">
    <property type="entry name" value="Peptidase_M4_domain"/>
</dbReference>
<feature type="region of interest" description="Disordered" evidence="8">
    <location>
        <begin position="37"/>
        <end position="57"/>
    </location>
</feature>
<sequence>MPFPLRSRSRRPLRAALLTAALCSAVAAGLTAAPAQAAGSPAGARPAGGPATGVGCGSTVGEVPLDTTYNTTTGRYELDDPVRGHHRTYDMEHRTSGNGTLVTDDDNVWCEGGEQADAVAAHYIHAVFWDYYLSVHGRKGVRGDGRAPCSRVHYGNMYVNAFYSLTSSCMTYGDGTDPRRPLTRIDVGAHEMAHGVTAATAGLNYFGETAGLGESVSDAFAVAVEFHAANKADPGDYRIAEHADLIGDKTLRHLDRPSKDGASKDYWYPRISEINPAYAAGPANHFFYLLAEGSGPKVINSVFYDSPTYDGVPVTGIGRAAAEKVLFKALTERMTPNSNYQSVRAATLYAAAGLYGPDSPEHRAVGAAWAAVNVR</sequence>
<evidence type="ECO:0000259" key="9">
    <source>
        <dbReference type="Pfam" id="PF01447"/>
    </source>
</evidence>
<evidence type="ECO:0000256" key="5">
    <source>
        <dbReference type="ARBA" id="ARBA00022833"/>
    </source>
</evidence>
<keyword evidence="4 7" id="KW-0378">Hydrolase</keyword>
<keyword evidence="6 7" id="KW-0482">Metalloprotease</keyword>
<keyword evidence="7" id="KW-0732">Signal</keyword>
<comment type="similarity">
    <text evidence="1 7">Belongs to the peptidase M4 family.</text>
</comment>
<evidence type="ECO:0000256" key="6">
    <source>
        <dbReference type="ARBA" id="ARBA00023049"/>
    </source>
</evidence>
<evidence type="ECO:0000256" key="1">
    <source>
        <dbReference type="ARBA" id="ARBA00009388"/>
    </source>
</evidence>
<dbReference type="Gene3D" id="1.10.390.10">
    <property type="entry name" value="Neutral Protease Domain 2"/>
    <property type="match status" value="1"/>
</dbReference>
<dbReference type="Gene3D" id="3.10.170.10">
    <property type="match status" value="1"/>
</dbReference>
<dbReference type="EC" id="3.4.24.-" evidence="7"/>
<dbReference type="Proteomes" id="UP001499895">
    <property type="component" value="Unassembled WGS sequence"/>
</dbReference>
<gene>
    <name evidence="11" type="ORF">GCM10009544_09730</name>
</gene>
<evidence type="ECO:0000313" key="11">
    <source>
        <dbReference type="EMBL" id="GAA0448970.1"/>
    </source>
</evidence>
<name>A0ABN0ZJ66_9ACTN</name>
<evidence type="ECO:0000256" key="2">
    <source>
        <dbReference type="ARBA" id="ARBA00022670"/>
    </source>
</evidence>
<dbReference type="PANTHER" id="PTHR33794:SF1">
    <property type="entry name" value="BACILLOLYSIN"/>
    <property type="match status" value="1"/>
</dbReference>
<keyword evidence="3" id="KW-0479">Metal-binding</keyword>
<organism evidence="11 12">
    <name type="scientific">Streptomyces stramineus</name>
    <dbReference type="NCBI Taxonomy" id="173861"/>
    <lineage>
        <taxon>Bacteria</taxon>
        <taxon>Bacillati</taxon>
        <taxon>Actinomycetota</taxon>
        <taxon>Actinomycetes</taxon>
        <taxon>Kitasatosporales</taxon>
        <taxon>Streptomycetaceae</taxon>
        <taxon>Streptomyces</taxon>
    </lineage>
</organism>
<dbReference type="EMBL" id="BAAAHB010000005">
    <property type="protein sequence ID" value="GAA0448970.1"/>
    <property type="molecule type" value="Genomic_DNA"/>
</dbReference>
<comment type="function">
    <text evidence="7">Extracellular zinc metalloprotease.</text>
</comment>